<feature type="domain" description="NADH:flavin oxidoreductase/NADH oxidase N-terminal" evidence="6">
    <location>
        <begin position="4"/>
        <end position="323"/>
    </location>
</feature>
<evidence type="ECO:0000256" key="5">
    <source>
        <dbReference type="ARBA" id="ARBA00023002"/>
    </source>
</evidence>
<dbReference type="InterPro" id="IPR013785">
    <property type="entry name" value="Aldolase_TIM"/>
</dbReference>
<dbReference type="GO" id="GO:0003959">
    <property type="term" value="F:NADPH dehydrogenase activity"/>
    <property type="evidence" value="ECO:0007669"/>
    <property type="project" value="UniProtKB-EC"/>
</dbReference>
<dbReference type="GO" id="GO:0010181">
    <property type="term" value="F:FMN binding"/>
    <property type="evidence" value="ECO:0007669"/>
    <property type="project" value="InterPro"/>
</dbReference>
<accession>A0A494Z119</accession>
<dbReference type="OrthoDB" id="9772736at2"/>
<dbReference type="AlphaFoldDB" id="A0A494Z119"/>
<keyword evidence="5 7" id="KW-0560">Oxidoreductase</keyword>
<dbReference type="SUPFAM" id="SSF51395">
    <property type="entry name" value="FMN-linked oxidoreductases"/>
    <property type="match status" value="1"/>
</dbReference>
<evidence type="ECO:0000256" key="1">
    <source>
        <dbReference type="ARBA" id="ARBA00001917"/>
    </source>
</evidence>
<organism evidence="7 8">
    <name type="scientific">Oceanobacillus bengalensis</name>
    <dbReference type="NCBI Taxonomy" id="1435466"/>
    <lineage>
        <taxon>Bacteria</taxon>
        <taxon>Bacillati</taxon>
        <taxon>Bacillota</taxon>
        <taxon>Bacilli</taxon>
        <taxon>Bacillales</taxon>
        <taxon>Bacillaceae</taxon>
        <taxon>Oceanobacillus</taxon>
    </lineage>
</organism>
<gene>
    <name evidence="7" type="primary">namA</name>
    <name evidence="7" type="ORF">D8M05_08230</name>
</gene>
<evidence type="ECO:0000256" key="2">
    <source>
        <dbReference type="ARBA" id="ARBA00022630"/>
    </source>
</evidence>
<keyword evidence="3" id="KW-0288">FMN</keyword>
<evidence type="ECO:0000256" key="4">
    <source>
        <dbReference type="ARBA" id="ARBA00022857"/>
    </source>
</evidence>
<dbReference type="EMBL" id="RBZO01000010">
    <property type="protein sequence ID" value="RKQ16078.1"/>
    <property type="molecule type" value="Genomic_DNA"/>
</dbReference>
<evidence type="ECO:0000256" key="3">
    <source>
        <dbReference type="ARBA" id="ARBA00022643"/>
    </source>
</evidence>
<dbReference type="Pfam" id="PF00724">
    <property type="entry name" value="Oxidored_FMN"/>
    <property type="match status" value="1"/>
</dbReference>
<dbReference type="Gene3D" id="3.20.20.70">
    <property type="entry name" value="Aldolase class I"/>
    <property type="match status" value="1"/>
</dbReference>
<keyword evidence="2" id="KW-0285">Flavoprotein</keyword>
<dbReference type="InterPro" id="IPR044152">
    <property type="entry name" value="YqjM-like"/>
</dbReference>
<proteinExistence type="predicted"/>
<dbReference type="Proteomes" id="UP000281813">
    <property type="component" value="Unassembled WGS sequence"/>
</dbReference>
<dbReference type="InterPro" id="IPR001155">
    <property type="entry name" value="OxRdtase_FMN_N"/>
</dbReference>
<name>A0A494Z119_9BACI</name>
<dbReference type="PANTHER" id="PTHR43303:SF4">
    <property type="entry name" value="NADPH DEHYDROGENASE C23G7.10C-RELATED"/>
    <property type="match status" value="1"/>
</dbReference>
<dbReference type="PANTHER" id="PTHR43303">
    <property type="entry name" value="NADPH DEHYDROGENASE C23G7.10C-RELATED"/>
    <property type="match status" value="1"/>
</dbReference>
<keyword evidence="8" id="KW-1185">Reference proteome</keyword>
<dbReference type="NCBIfam" id="NF010047">
    <property type="entry name" value="PRK13523.1"/>
    <property type="match status" value="1"/>
</dbReference>
<evidence type="ECO:0000259" key="6">
    <source>
        <dbReference type="Pfam" id="PF00724"/>
    </source>
</evidence>
<reference evidence="7 8" key="1">
    <citation type="journal article" date="2015" name="Antonie Van Leeuwenhoek">
        <title>Oceanobacillus bengalensis sp. nov., a bacterium isolated from seawater of the Bay of Bengal.</title>
        <authorList>
            <person name="Yongchang O."/>
            <person name="Xiang W."/>
            <person name="Wang G."/>
        </authorList>
    </citation>
    <scope>NUCLEOTIDE SEQUENCE [LARGE SCALE GENOMIC DNA]</scope>
    <source>
        <strain evidence="7 8">MCCC 1K00260</strain>
    </source>
</reference>
<evidence type="ECO:0000313" key="8">
    <source>
        <dbReference type="Proteomes" id="UP000281813"/>
    </source>
</evidence>
<keyword evidence="4" id="KW-0521">NADP</keyword>
<dbReference type="CDD" id="cd02932">
    <property type="entry name" value="OYE_YqiM_FMN"/>
    <property type="match status" value="1"/>
</dbReference>
<dbReference type="EC" id="1.6.99.1" evidence="7"/>
<comment type="cofactor">
    <cofactor evidence="1">
        <name>FMN</name>
        <dbReference type="ChEBI" id="CHEBI:58210"/>
    </cofactor>
</comment>
<comment type="caution">
    <text evidence="7">The sequence shown here is derived from an EMBL/GenBank/DDBJ whole genome shotgun (WGS) entry which is preliminary data.</text>
</comment>
<dbReference type="GO" id="GO:0050661">
    <property type="term" value="F:NADP binding"/>
    <property type="evidence" value="ECO:0007669"/>
    <property type="project" value="InterPro"/>
</dbReference>
<protein>
    <submittedName>
        <fullName evidence="7">NADPH dehydrogenase NamA</fullName>
        <ecNumber evidence="7">1.6.99.1</ecNumber>
    </submittedName>
</protein>
<evidence type="ECO:0000313" key="7">
    <source>
        <dbReference type="EMBL" id="RKQ16078.1"/>
    </source>
</evidence>
<sequence length="339" mass="38087">MMSKLFSPFTIKELVIKNRIVMSPMCMYSSVNEDGKLTPFHFTHYISRAVGQVGLVMIEATAVRPEGRISSQDLGLWSDEHVDGFRQLNKELHNYGAKSAIQLAHAGRKAVLDSAAYAPSALRFNESYKLPEEMTIEDIDATIKSFKQAAKRAKSAQFDCIELHAAHGYLINEFLSPLTNKRTDKYGGNRENRYQFLQNIIEAVQTEWDGPLFVRISTDEYDENGNTLADLLYYSRKMKEQGVDVIDCSSGGVIPAQIETYPGYQVKRCEMIKQETNIATGAVGLITSGMLAEEILQNDRADLIFIGRALLANPYWPKAAALELKETIPAPTQYKRGWK</sequence>